<dbReference type="SUPFAM" id="SSF52540">
    <property type="entry name" value="P-loop containing nucleoside triphosphate hydrolases"/>
    <property type="match status" value="1"/>
</dbReference>
<evidence type="ECO:0000259" key="9">
    <source>
        <dbReference type="PROSITE" id="PS50929"/>
    </source>
</evidence>
<dbReference type="Pfam" id="PF00664">
    <property type="entry name" value="ABC_membrane"/>
    <property type="match status" value="1"/>
</dbReference>
<dbReference type="RefSeq" id="WP_212141444.1">
    <property type="nucleotide sequence ID" value="NZ_JAGSSW010000001.1"/>
</dbReference>
<proteinExistence type="predicted"/>
<sequence length="546" mass="61521">MIKTLIKDSKFIIAKIVLLTIIFSGFGIGVLAFINDRLLGAKEFSLTLAVQFIVILIVFFITAVYANVTLTNFGHKLVFELRYRLIKRILDTPNYKFDATTRAKIIASLNSDIKTISFAFMSAPSLIQGSVFIVASSLYIFYISSKLFLFVAVWIGIVFVVGAFLMRKIRHYFILSRKDDDELQQSYNDIVEGHRELSLNRDRARICFDELNAIGERKRISMSKADIYHSISDNFTNIMLLGAVGICLFLCVSLEWASLQTAVTVSLAILFLRGSFIGIVSAIPATLSAKVSLEKIANLNIVEYQDGFKFDNILDKNWRKILFKDVSFSYADDKFSIRNLNLQINRGELVFVIGKNGSGKSTFSNILCGLLPPSSGEMYLDDVRIDDLNIRSYQSNISAVFTNFYLFSQAIGADGKGAEAKNSDEILALLEMGKKIKILDHRLSTTSLSQGQRKRLGLFIALLESRSLLVLDEWAADQDPIFKRIFYLEILPMLRDKGITIVAISHDDVYFDVADRIILVKDGIIRELHGDERKTTSKDAVEKLKE</sequence>
<dbReference type="CDD" id="cd03228">
    <property type="entry name" value="ABCC_MRP_Like"/>
    <property type="match status" value="1"/>
</dbReference>
<evidence type="ECO:0000313" key="11">
    <source>
        <dbReference type="Proteomes" id="UP000682951"/>
    </source>
</evidence>
<feature type="transmembrane region" description="Helical" evidence="7">
    <location>
        <begin position="12"/>
        <end position="34"/>
    </location>
</feature>
<feature type="transmembrane region" description="Helical" evidence="7">
    <location>
        <begin position="238"/>
        <end position="259"/>
    </location>
</feature>
<dbReference type="InterPro" id="IPR003593">
    <property type="entry name" value="AAA+_ATPase"/>
</dbReference>
<dbReference type="SUPFAM" id="SSF90123">
    <property type="entry name" value="ABC transporter transmembrane region"/>
    <property type="match status" value="1"/>
</dbReference>
<keyword evidence="3" id="KW-0547">Nucleotide-binding</keyword>
<keyword evidence="2 7" id="KW-0812">Transmembrane</keyword>
<dbReference type="InterPro" id="IPR005898">
    <property type="entry name" value="Cyc_pep_transpt_SyrD/YojI"/>
</dbReference>
<dbReference type="NCBIfam" id="TIGR01194">
    <property type="entry name" value="cyc_pep_trnsptr"/>
    <property type="match status" value="1"/>
</dbReference>
<evidence type="ECO:0000256" key="4">
    <source>
        <dbReference type="ARBA" id="ARBA00022840"/>
    </source>
</evidence>
<feature type="domain" description="ABC transmembrane type-1" evidence="9">
    <location>
        <begin position="18"/>
        <end position="288"/>
    </location>
</feature>
<evidence type="ECO:0000256" key="7">
    <source>
        <dbReference type="SAM" id="Phobius"/>
    </source>
</evidence>
<feature type="transmembrane region" description="Helical" evidence="7">
    <location>
        <begin position="265"/>
        <end position="287"/>
    </location>
</feature>
<dbReference type="PANTHER" id="PTHR24221">
    <property type="entry name" value="ATP-BINDING CASSETTE SUB-FAMILY B"/>
    <property type="match status" value="1"/>
</dbReference>
<dbReference type="InterPro" id="IPR003439">
    <property type="entry name" value="ABC_transporter-like_ATP-bd"/>
</dbReference>
<dbReference type="Gene3D" id="3.40.50.300">
    <property type="entry name" value="P-loop containing nucleotide triphosphate hydrolases"/>
    <property type="match status" value="1"/>
</dbReference>
<dbReference type="Gene3D" id="1.20.1560.10">
    <property type="entry name" value="ABC transporter type 1, transmembrane domain"/>
    <property type="match status" value="1"/>
</dbReference>
<keyword evidence="5 7" id="KW-1133">Transmembrane helix</keyword>
<keyword evidence="4" id="KW-0067">ATP-binding</keyword>
<evidence type="ECO:0000259" key="8">
    <source>
        <dbReference type="PROSITE" id="PS50893"/>
    </source>
</evidence>
<organism evidence="10 11">
    <name type="scientific">Campylobacter anatolicus</name>
    <dbReference type="NCBI Taxonomy" id="2829105"/>
    <lineage>
        <taxon>Bacteria</taxon>
        <taxon>Pseudomonadati</taxon>
        <taxon>Campylobacterota</taxon>
        <taxon>Epsilonproteobacteria</taxon>
        <taxon>Campylobacterales</taxon>
        <taxon>Campylobacteraceae</taxon>
        <taxon>Campylobacter</taxon>
    </lineage>
</organism>
<dbReference type="InterPro" id="IPR027417">
    <property type="entry name" value="P-loop_NTPase"/>
</dbReference>
<dbReference type="InterPro" id="IPR011527">
    <property type="entry name" value="ABC1_TM_dom"/>
</dbReference>
<dbReference type="InterPro" id="IPR039421">
    <property type="entry name" value="Type_1_exporter"/>
</dbReference>
<dbReference type="InterPro" id="IPR036640">
    <property type="entry name" value="ABC1_TM_sf"/>
</dbReference>
<feature type="domain" description="ABC transporter" evidence="8">
    <location>
        <begin position="321"/>
        <end position="544"/>
    </location>
</feature>
<feature type="transmembrane region" description="Helical" evidence="7">
    <location>
        <begin position="147"/>
        <end position="166"/>
    </location>
</feature>
<keyword evidence="6 7" id="KW-0472">Membrane</keyword>
<dbReference type="EMBL" id="JAGSSW010000001">
    <property type="protein sequence ID" value="MBR8463234.1"/>
    <property type="molecule type" value="Genomic_DNA"/>
</dbReference>
<protein>
    <submittedName>
        <fullName evidence="10">Multidrug ABC transporter permease/ATP-binding protein</fullName>
    </submittedName>
</protein>
<evidence type="ECO:0000256" key="2">
    <source>
        <dbReference type="ARBA" id="ARBA00022692"/>
    </source>
</evidence>
<comment type="subcellular location">
    <subcellularLocation>
        <location evidence="1">Cell membrane</location>
        <topology evidence="1">Multi-pass membrane protein</topology>
    </subcellularLocation>
</comment>
<dbReference type="PROSITE" id="PS50893">
    <property type="entry name" value="ABC_TRANSPORTER_2"/>
    <property type="match status" value="1"/>
</dbReference>
<gene>
    <name evidence="10" type="ORF">KDD93_01415</name>
</gene>
<keyword evidence="11" id="KW-1185">Reference proteome</keyword>
<dbReference type="Pfam" id="PF00005">
    <property type="entry name" value="ABC_tran"/>
    <property type="match status" value="1"/>
</dbReference>
<evidence type="ECO:0000256" key="6">
    <source>
        <dbReference type="ARBA" id="ARBA00023136"/>
    </source>
</evidence>
<feature type="transmembrane region" description="Helical" evidence="7">
    <location>
        <begin position="46"/>
        <end position="66"/>
    </location>
</feature>
<dbReference type="SMART" id="SM00382">
    <property type="entry name" value="AAA"/>
    <property type="match status" value="1"/>
</dbReference>
<comment type="caution">
    <text evidence="10">The sequence shown here is derived from an EMBL/GenBank/DDBJ whole genome shotgun (WGS) entry which is preliminary data.</text>
</comment>
<feature type="transmembrane region" description="Helical" evidence="7">
    <location>
        <begin position="118"/>
        <end position="141"/>
    </location>
</feature>
<accession>A0ABS5HG26</accession>
<dbReference type="PROSITE" id="PS50929">
    <property type="entry name" value="ABC_TM1F"/>
    <property type="match status" value="1"/>
</dbReference>
<reference evidence="10 11" key="1">
    <citation type="submission" date="2021-04" db="EMBL/GenBank/DDBJ databases">
        <title>Molecular and phenotypic characterization and identification of bacterial isolates recovered from the Anatolian ground squirrels (Spermophilus xanthoprymnus) and which have the potential to form a new species in the Campylobacter genus.</title>
        <authorList>
            <person name="Aydin F."/>
            <person name="Abay S."/>
            <person name="Kayman T."/>
            <person name="Karakaya E."/>
            <person name="Mustak H.K."/>
            <person name="Mustak I.B."/>
            <person name="Bilgin N."/>
            <person name="Duzler A."/>
            <person name="Sahin O."/>
            <person name="Guran O."/>
            <person name="Saticioglu I.B."/>
        </authorList>
    </citation>
    <scope>NUCLEOTIDE SEQUENCE [LARGE SCALE GENOMIC DNA]</scope>
    <source>
        <strain evidence="11">faydin-G24</strain>
    </source>
</reference>
<name>A0ABS5HG26_9BACT</name>
<evidence type="ECO:0000256" key="1">
    <source>
        <dbReference type="ARBA" id="ARBA00004651"/>
    </source>
</evidence>
<dbReference type="Proteomes" id="UP000682951">
    <property type="component" value="Unassembled WGS sequence"/>
</dbReference>
<evidence type="ECO:0000313" key="10">
    <source>
        <dbReference type="EMBL" id="MBR8463234.1"/>
    </source>
</evidence>
<evidence type="ECO:0000256" key="3">
    <source>
        <dbReference type="ARBA" id="ARBA00022741"/>
    </source>
</evidence>
<dbReference type="NCBIfam" id="NF007813">
    <property type="entry name" value="PRK10522.1"/>
    <property type="match status" value="1"/>
</dbReference>
<evidence type="ECO:0000256" key="5">
    <source>
        <dbReference type="ARBA" id="ARBA00022989"/>
    </source>
</evidence>
<dbReference type="PANTHER" id="PTHR24221:SF654">
    <property type="entry name" value="ATP-BINDING CASSETTE SUB-FAMILY B MEMBER 6"/>
    <property type="match status" value="1"/>
</dbReference>